<evidence type="ECO:0000256" key="1">
    <source>
        <dbReference type="ARBA" id="ARBA00005947"/>
    </source>
</evidence>
<keyword evidence="4" id="KW-1185">Reference proteome</keyword>
<dbReference type="PATRIC" id="fig|930169.3.peg.330"/>
<dbReference type="eggNOG" id="COG0123">
    <property type="taxonomic scope" value="Bacteria"/>
</dbReference>
<dbReference type="CDD" id="cd09996">
    <property type="entry name" value="HDAC_classII_1"/>
    <property type="match status" value="1"/>
</dbReference>
<dbReference type="InterPro" id="IPR000286">
    <property type="entry name" value="HDACs"/>
</dbReference>
<comment type="similarity">
    <text evidence="1">Belongs to the histone deacetylase family.</text>
</comment>
<dbReference type="STRING" id="930169.B5T_00343"/>
<dbReference type="Pfam" id="PF00850">
    <property type="entry name" value="Hist_deacetyl"/>
    <property type="match status" value="1"/>
</dbReference>
<sequence>MTIGYMWDTLYGWVDTGTGSLTGANLAARLQPISHHLAHPDTKRRFHELISTSGQLDHMTPIKPLPARDEDILRVHTGEHLENVRRVSALEHGGDAGDGVTYLGNGGLEIAMLAAGGAIQMVKSLVQGDIDSGYALVNPPGHHAPRDGAMGFCIFNNTSVAAAYARDKLGLDRVAIVDWDVHHGNGTQDIWWEDPSVLTISLHQHLCFPPESGYVGERGAGKGHGYNLNVPMPPGCGNGAYLYAMETVVLPALQAFRPQLIIVGCGFDASIMDPLARMMVTSEGFRAMARRIIDSADELCEGRILFVQEGGYSPHYVPFCGLAVIQELTGKRALPDPYLDFLSGMGGAELLDEQRTCIDGAEPLIESLR</sequence>
<dbReference type="PANTHER" id="PTHR10625">
    <property type="entry name" value="HISTONE DEACETYLASE HDAC1-RELATED"/>
    <property type="match status" value="1"/>
</dbReference>
<dbReference type="GO" id="GO:0040029">
    <property type="term" value="P:epigenetic regulation of gene expression"/>
    <property type="evidence" value="ECO:0007669"/>
    <property type="project" value="TreeGrafter"/>
</dbReference>
<dbReference type="Gene3D" id="3.40.800.20">
    <property type="entry name" value="Histone deacetylase domain"/>
    <property type="match status" value="1"/>
</dbReference>
<dbReference type="RefSeq" id="WP_014992711.1">
    <property type="nucleotide sequence ID" value="NC_018691.1"/>
</dbReference>
<evidence type="ECO:0000313" key="4">
    <source>
        <dbReference type="Proteomes" id="UP000006286"/>
    </source>
</evidence>
<evidence type="ECO:0000259" key="2">
    <source>
        <dbReference type="Pfam" id="PF00850"/>
    </source>
</evidence>
<dbReference type="Proteomes" id="UP000006286">
    <property type="component" value="Chromosome"/>
</dbReference>
<dbReference type="InterPro" id="IPR023801">
    <property type="entry name" value="His_deacetylse_dom"/>
</dbReference>
<protein>
    <submittedName>
        <fullName evidence="3">Histone deacetylase superfamily</fullName>
    </submittedName>
</protein>
<name>K0C7Y6_ALCDB</name>
<proteinExistence type="inferred from homology"/>
<reference evidence="3 4" key="1">
    <citation type="journal article" date="2012" name="J. Bacteriol.">
        <title>Complete genome sequence of Alcanivorax dieselolei type strain B5.</title>
        <authorList>
            <person name="Lai Q."/>
            <person name="Li W."/>
            <person name="Shao Z."/>
        </authorList>
    </citation>
    <scope>NUCLEOTIDE SEQUENCE [LARGE SCALE GENOMIC DNA]</scope>
    <source>
        <strain evidence="4">DSM 16502 / CGMCC 1.3690 / B-5</strain>
    </source>
</reference>
<gene>
    <name evidence="3" type="ordered locus">B5T_00343</name>
</gene>
<dbReference type="InterPro" id="IPR023696">
    <property type="entry name" value="Ureohydrolase_dom_sf"/>
</dbReference>
<evidence type="ECO:0000313" key="3">
    <source>
        <dbReference type="EMBL" id="AFT68630.1"/>
    </source>
</evidence>
<dbReference type="AlphaFoldDB" id="K0C7Y6"/>
<dbReference type="EMBL" id="CP003466">
    <property type="protein sequence ID" value="AFT68630.1"/>
    <property type="molecule type" value="Genomic_DNA"/>
</dbReference>
<dbReference type="InterPro" id="IPR037138">
    <property type="entry name" value="His_deacetylse_dom_sf"/>
</dbReference>
<dbReference type="PANTHER" id="PTHR10625:SF31">
    <property type="entry name" value="HISTONE DEACETYLASE DOMAIN-CONTAINING PROTEIN"/>
    <property type="match status" value="1"/>
</dbReference>
<dbReference type="SUPFAM" id="SSF52768">
    <property type="entry name" value="Arginase/deacetylase"/>
    <property type="match status" value="1"/>
</dbReference>
<dbReference type="GO" id="GO:0004407">
    <property type="term" value="F:histone deacetylase activity"/>
    <property type="evidence" value="ECO:0007669"/>
    <property type="project" value="TreeGrafter"/>
</dbReference>
<dbReference type="PRINTS" id="PR01270">
    <property type="entry name" value="HDASUPER"/>
</dbReference>
<dbReference type="KEGG" id="adi:B5T_00343"/>
<organism evidence="3 4">
    <name type="scientific">Alcanivorax dieselolei (strain DSM 16502 / CGMCC 1.3690 / MCCC 1A00001 / B-5)</name>
    <name type="common">Alloalcanivorax dieselolei</name>
    <dbReference type="NCBI Taxonomy" id="930169"/>
    <lineage>
        <taxon>Bacteria</taxon>
        <taxon>Pseudomonadati</taxon>
        <taxon>Pseudomonadota</taxon>
        <taxon>Gammaproteobacteria</taxon>
        <taxon>Oceanospirillales</taxon>
        <taxon>Alcanivoracaceae</taxon>
        <taxon>Alloalcanivorax</taxon>
    </lineage>
</organism>
<dbReference type="HOGENOM" id="CLU_007727_8_2_6"/>
<dbReference type="GO" id="GO:0005737">
    <property type="term" value="C:cytoplasm"/>
    <property type="evidence" value="ECO:0007669"/>
    <property type="project" value="TreeGrafter"/>
</dbReference>
<accession>K0C7Y6</accession>
<dbReference type="OrthoDB" id="9808367at2"/>
<feature type="domain" description="Histone deacetylase" evidence="2">
    <location>
        <begin position="39"/>
        <end position="325"/>
    </location>
</feature>